<dbReference type="Pfam" id="PF14191">
    <property type="entry name" value="YodL"/>
    <property type="match status" value="1"/>
</dbReference>
<sequence>VKHTDELRDIRYEGLEWLQSIGQTVQRDNYELVYTAPLLPSDLKGDTAEQLFYRFNNEHPADYRHPSMSVSDIVAIKRDGKVTERTIHKTKQHRPPKHQRSGAAFVVFQFFLGLPGLGPARRSCEPPRIVQTAQKESLSRNIQF</sequence>
<reference evidence="2" key="2">
    <citation type="submission" date="2021-09" db="EMBL/GenBank/DDBJ databases">
        <authorList>
            <person name="Gilroy R."/>
        </authorList>
    </citation>
    <scope>NUCLEOTIDE SEQUENCE</scope>
    <source>
        <strain evidence="2">ChiBcec21-2208</strain>
    </source>
</reference>
<feature type="non-terminal residue" evidence="2">
    <location>
        <position position="1"/>
    </location>
</feature>
<name>A0A921LMY7_9FIRM</name>
<protein>
    <submittedName>
        <fullName evidence="2">YodL domain-containing protein</fullName>
    </submittedName>
</protein>
<dbReference type="InterPro" id="IPR025923">
    <property type="entry name" value="YodL-like_dom"/>
</dbReference>
<feature type="domain" description="YodL-like" evidence="1">
    <location>
        <begin position="4"/>
        <end position="83"/>
    </location>
</feature>
<evidence type="ECO:0000313" key="2">
    <source>
        <dbReference type="EMBL" id="HJG28061.1"/>
    </source>
</evidence>
<organism evidence="2 3">
    <name type="scientific">Subdoligranulum variabile</name>
    <dbReference type="NCBI Taxonomy" id="214851"/>
    <lineage>
        <taxon>Bacteria</taxon>
        <taxon>Bacillati</taxon>
        <taxon>Bacillota</taxon>
        <taxon>Clostridia</taxon>
        <taxon>Eubacteriales</taxon>
        <taxon>Oscillospiraceae</taxon>
        <taxon>Subdoligranulum</taxon>
    </lineage>
</organism>
<comment type="caution">
    <text evidence="2">The sequence shown here is derived from an EMBL/GenBank/DDBJ whole genome shotgun (WGS) entry which is preliminary data.</text>
</comment>
<evidence type="ECO:0000259" key="1">
    <source>
        <dbReference type="Pfam" id="PF14191"/>
    </source>
</evidence>
<proteinExistence type="predicted"/>
<accession>A0A921LMY7</accession>
<dbReference type="AlphaFoldDB" id="A0A921LMY7"/>
<reference evidence="2" key="1">
    <citation type="journal article" date="2021" name="PeerJ">
        <title>Extensive microbial diversity within the chicken gut microbiome revealed by metagenomics and culture.</title>
        <authorList>
            <person name="Gilroy R."/>
            <person name="Ravi A."/>
            <person name="Getino M."/>
            <person name="Pursley I."/>
            <person name="Horton D.L."/>
            <person name="Alikhan N.F."/>
            <person name="Baker D."/>
            <person name="Gharbi K."/>
            <person name="Hall N."/>
            <person name="Watson M."/>
            <person name="Adriaenssens E.M."/>
            <person name="Foster-Nyarko E."/>
            <person name="Jarju S."/>
            <person name="Secka A."/>
            <person name="Antonio M."/>
            <person name="Oren A."/>
            <person name="Chaudhuri R.R."/>
            <person name="La Ragione R."/>
            <person name="Hildebrand F."/>
            <person name="Pallen M.J."/>
        </authorList>
    </citation>
    <scope>NUCLEOTIDE SEQUENCE</scope>
    <source>
        <strain evidence="2">ChiBcec21-2208</strain>
    </source>
</reference>
<gene>
    <name evidence="2" type="ORF">K8V20_05355</name>
</gene>
<evidence type="ECO:0000313" key="3">
    <source>
        <dbReference type="Proteomes" id="UP000782880"/>
    </source>
</evidence>
<dbReference type="Proteomes" id="UP000782880">
    <property type="component" value="Unassembled WGS sequence"/>
</dbReference>
<dbReference type="EMBL" id="DYVE01000137">
    <property type="protein sequence ID" value="HJG28061.1"/>
    <property type="molecule type" value="Genomic_DNA"/>
</dbReference>